<protein>
    <submittedName>
        <fullName evidence="1">Uncharacterized protein</fullName>
    </submittedName>
</protein>
<name>A0A0E9WV59_ANGAN</name>
<sequence>MQTHTCTSPCARTEIHTYACIHTHPHTPKHCLHHSKGTFVTLPLKQDFTQQVPLPSLIMNYGNHSLSGLLCAITKSWQNPASAKRFGS</sequence>
<organism evidence="1">
    <name type="scientific">Anguilla anguilla</name>
    <name type="common">European freshwater eel</name>
    <name type="synonym">Muraena anguilla</name>
    <dbReference type="NCBI Taxonomy" id="7936"/>
    <lineage>
        <taxon>Eukaryota</taxon>
        <taxon>Metazoa</taxon>
        <taxon>Chordata</taxon>
        <taxon>Craniata</taxon>
        <taxon>Vertebrata</taxon>
        <taxon>Euteleostomi</taxon>
        <taxon>Actinopterygii</taxon>
        <taxon>Neopterygii</taxon>
        <taxon>Teleostei</taxon>
        <taxon>Anguilliformes</taxon>
        <taxon>Anguillidae</taxon>
        <taxon>Anguilla</taxon>
    </lineage>
</organism>
<reference evidence="1" key="1">
    <citation type="submission" date="2014-11" db="EMBL/GenBank/DDBJ databases">
        <authorList>
            <person name="Amaro Gonzalez C."/>
        </authorList>
    </citation>
    <scope>NUCLEOTIDE SEQUENCE</scope>
</reference>
<dbReference type="EMBL" id="GBXM01015174">
    <property type="protein sequence ID" value="JAH93403.1"/>
    <property type="molecule type" value="Transcribed_RNA"/>
</dbReference>
<accession>A0A0E9WV59</accession>
<proteinExistence type="predicted"/>
<dbReference type="AlphaFoldDB" id="A0A0E9WV59"/>
<reference evidence="1" key="2">
    <citation type="journal article" date="2015" name="Fish Shellfish Immunol.">
        <title>Early steps in the European eel (Anguilla anguilla)-Vibrio vulnificus interaction in the gills: Role of the RtxA13 toxin.</title>
        <authorList>
            <person name="Callol A."/>
            <person name="Pajuelo D."/>
            <person name="Ebbesson L."/>
            <person name="Teles M."/>
            <person name="MacKenzie S."/>
            <person name="Amaro C."/>
        </authorList>
    </citation>
    <scope>NUCLEOTIDE SEQUENCE</scope>
</reference>
<evidence type="ECO:0000313" key="1">
    <source>
        <dbReference type="EMBL" id="JAH93403.1"/>
    </source>
</evidence>